<protein>
    <submittedName>
        <fullName evidence="1">Uncharacterized protein</fullName>
    </submittedName>
</protein>
<organism evidence="1 2">
    <name type="scientific">Effrenium voratum</name>
    <dbReference type="NCBI Taxonomy" id="2562239"/>
    <lineage>
        <taxon>Eukaryota</taxon>
        <taxon>Sar</taxon>
        <taxon>Alveolata</taxon>
        <taxon>Dinophyceae</taxon>
        <taxon>Suessiales</taxon>
        <taxon>Symbiodiniaceae</taxon>
        <taxon>Effrenium</taxon>
    </lineage>
</organism>
<name>A0AA36HPW4_9DINO</name>
<gene>
    <name evidence="1" type="ORF">EVOR1521_LOCUS2833</name>
</gene>
<sequence>MPLRAVLQVALVANPTHYGDPKTGCETDEQAVRVQGLSGDFCSPKCDSQGSCPSDVPTGDKATPECALRTTTGDKYCALVCESDSDCGTGSCQKIMGTGLCTYDASALSSVATLAQARSSVEFDDRVDCGRRMVQCVERLRVKHAQVAALANPTHYGDPKTGCETDEQAVRVQGLSGDFCSPKCDSQGSCPSDVPTGDKATPECALRTTTGDKYCALVCESDTDCGTGSCQKIMGTGLCTYDASALSSVATLTQARSSVDFDERLDCGGRMVQCVGRLRVKHAQVAALANPTHYGDPKTGCETDEQAVRVQGLSGDFCSPKCDSQGSCPSDVPTGDKATPECALRTTTGDKYCALVCESDTDCGTGSCQKIMGTGLCTYDASALSNMATLTQARSNVDFDDRIDCGRMVQCVGGLRVKRAQVAALANPTHYGDPKTGCETDEQAVRVQGLSGDFCSPKCDSQGSCPSDVPTGDKATPECALRTTTGDKYCALVCESDTDCGTGSCQKIMGTGLCTYDASALSSMATLTQVAALANPTHYGDPKTGCETDEQAVRVQGLSGDFCSPKCDSQGSCPSDVPTGDKATPECALRTTTGDKYCALVCESDTDCGTGSCQKIMGTGLCTYDTSALSSVATLTQVAALANPTHYGDPKTGCETDEQAVRVQGLSGDFCSPKCDSQGSCPSDVPTGDKATPECALRTTTGDKYCALMCESDSDCGTGSCQKIMGTGLCTYDASALSSMATLTQVAALANPTHYGDPKTGCETDEQAVRVQGLSGDFCSPKCDSQGSCPSDVPTGDKATPECALRTTTGDKYCALVCESDSDCGSGSCQKIMGTGLCTYDASALSSMATLTQVAALANPTHYGDPKTGCETDEQAVRVQGLSGDFCSPKCDSQGSCPSDVPTGDKATPECALRTTTGDKYCALVCESDSDCGTGSCQKIMGTGLCTYDTSALSSMATLTQVAALANPTHYGDPKTGCETDEQAVRVQGLSGDFCSPKCDSQGSCPSDVPTGDKATPECALRTTTGDKYCALVCESDSDCGTGSCQKIMGTGLCTYDASALSSVATLTQVAALANPTHYGDPKTGCETDEQAVRVQGLSGDFCSPKCDSQGSCPSDVPTGDKATPECALRTTTGDKYCALVCESDSDCGTGSCQKIMGTGLCTYDASALSSVATLTQVAALANPTHYGDPKTGCETDEQAVRVQGLSGDFCSPKCDSQGSCPSDVPTGDKATPECALRTTTGDKYCALVCESDSDCGTGSCQKIMGTGLCTYDASALSSMATLTQVAALANPTHYGDPKTGCETDEQAVRVQGLSGDFCSPKCDSQGSCPSDVPTGDKATPECALRTTTGDKYCALVCESDSDCGTGSCQKIMGTGSCQKIMGTGLCTYDASALSSVATLTQVAALANPTHYGDPKTGCETDEQAVRVQGLSGDFCSPKCDSQGSCPSDVPTGDKATPECALRTTTGDKYCALVCESDSDCGTGSCQKIMGTGLCTYDASALSSMATLTQVAALANPTHYGDPKTGCETDEQAVRVQGLSGDFCSPKCDSQGSCPSDVPTGDKATPECALRTTTGDKYCALVCESDSDCGTGSCQKIMGTGLCTYDASALSSMATLTQVAALANPTHYGDPKTGCETDEQAVRVQGLSGDFCSPKCDSQGSCPSDVPTGDKATPECALRTTTGDKYCALVCESDSDCGTGSCQKIMGTGLCTYDASALSSMATLTQVAALANPTHYGDPKTGCETDEQAVRVQGLSGDFCSPKCDSQGSCPSDVPTGDKATPECALRTTTGDKYCALVCESDSDCGTGSCQKIMGTGLCTYDASALSSMATLTQVAALANPTHYGDPKTGCETDEQAVRVQGLSGDFCSPKCDSQGSCPSDVPTGDKATPECALRTTTGDKYCALVCESDSDCGTGSCQKIMGTGLCTYDASALSSMATLTQVAALANPTHYGDPKTGCETDEQAVRVQGLSGDFCSPKCDSQGSCPSDVPTGDKATPECALRTTTGDKYCALVCESDSDCGTGSCQKIMGTGLCTYASSASAAAGLQLLPEARELIV</sequence>
<comment type="caution">
    <text evidence="1">The sequence shown here is derived from an EMBL/GenBank/DDBJ whole genome shotgun (WGS) entry which is preliminary data.</text>
</comment>
<keyword evidence="2" id="KW-1185">Reference proteome</keyword>
<proteinExistence type="predicted"/>
<dbReference type="Proteomes" id="UP001178507">
    <property type="component" value="Unassembled WGS sequence"/>
</dbReference>
<accession>A0AA36HPW4</accession>
<evidence type="ECO:0000313" key="2">
    <source>
        <dbReference type="Proteomes" id="UP001178507"/>
    </source>
</evidence>
<reference evidence="1" key="1">
    <citation type="submission" date="2023-08" db="EMBL/GenBank/DDBJ databases">
        <authorList>
            <person name="Chen Y."/>
            <person name="Shah S."/>
            <person name="Dougan E. K."/>
            <person name="Thang M."/>
            <person name="Chan C."/>
        </authorList>
    </citation>
    <scope>NUCLEOTIDE SEQUENCE</scope>
</reference>
<evidence type="ECO:0000313" key="1">
    <source>
        <dbReference type="EMBL" id="CAJ1372846.1"/>
    </source>
</evidence>
<dbReference type="EMBL" id="CAUJNA010000158">
    <property type="protein sequence ID" value="CAJ1372846.1"/>
    <property type="molecule type" value="Genomic_DNA"/>
</dbReference>